<protein>
    <submittedName>
        <fullName evidence="1">Uncharacterized protein</fullName>
    </submittedName>
</protein>
<accession>A0AAQ3PZ28</accession>
<organism evidence="1 2">
    <name type="scientific">Canna indica</name>
    <name type="common">Indian-shot</name>
    <dbReference type="NCBI Taxonomy" id="4628"/>
    <lineage>
        <taxon>Eukaryota</taxon>
        <taxon>Viridiplantae</taxon>
        <taxon>Streptophyta</taxon>
        <taxon>Embryophyta</taxon>
        <taxon>Tracheophyta</taxon>
        <taxon>Spermatophyta</taxon>
        <taxon>Magnoliopsida</taxon>
        <taxon>Liliopsida</taxon>
        <taxon>Zingiberales</taxon>
        <taxon>Cannaceae</taxon>
        <taxon>Canna</taxon>
    </lineage>
</organism>
<sequence>MWGCCRRTTSSSRATWRSRWISVDLGKHNSPTGKEKRILVDPLWLKLIATKPAAPSFKDPMDFPASPDRLSPRPKYGTIKTSRKWNDLAQPHPAVTNLARQHSAALSRFALEQQMLLRRSKSCGEGRSSAPSNDFIDILSRRPSIESADTDGAFAIYQPSEEDNSFKDPGEAYDIEDDDEEDIDKCKMSSVSRADSLEKFDCGSWMSSSQGVGGNEDDGGRAEEELGEVEHEQVAWVINVESACEILDVHVLSGVAIFHLHHSGQDHGLDAGEHIW</sequence>
<dbReference type="Proteomes" id="UP001327560">
    <property type="component" value="Chromosome 1"/>
</dbReference>
<dbReference type="EMBL" id="CP136890">
    <property type="protein sequence ID" value="WOK93255.1"/>
    <property type="molecule type" value="Genomic_DNA"/>
</dbReference>
<keyword evidence="2" id="KW-1185">Reference proteome</keyword>
<proteinExistence type="predicted"/>
<reference evidence="1 2" key="1">
    <citation type="submission" date="2023-10" db="EMBL/GenBank/DDBJ databases">
        <title>Chromosome-scale genome assembly provides insights into flower coloration mechanisms of Canna indica.</title>
        <authorList>
            <person name="Li C."/>
        </authorList>
    </citation>
    <scope>NUCLEOTIDE SEQUENCE [LARGE SCALE GENOMIC DNA]</scope>
    <source>
        <tissue evidence="1">Flower</tissue>
    </source>
</reference>
<dbReference type="AlphaFoldDB" id="A0AAQ3PZ28"/>
<evidence type="ECO:0000313" key="1">
    <source>
        <dbReference type="EMBL" id="WOK93255.1"/>
    </source>
</evidence>
<name>A0AAQ3PZ28_9LILI</name>
<gene>
    <name evidence="1" type="ORF">Cni_G01950</name>
</gene>
<evidence type="ECO:0000313" key="2">
    <source>
        <dbReference type="Proteomes" id="UP001327560"/>
    </source>
</evidence>